<keyword evidence="2 3" id="KW-0418">Kinase</keyword>
<protein>
    <submittedName>
        <fullName evidence="3">Fructosamine kinase family protein</fullName>
    </submittedName>
</protein>
<dbReference type="PANTHER" id="PTHR12149">
    <property type="entry name" value="FRUCTOSAMINE 3 KINASE-RELATED PROTEIN"/>
    <property type="match status" value="1"/>
</dbReference>
<dbReference type="EMBL" id="JBHTHZ010000005">
    <property type="protein sequence ID" value="MFD0793752.1"/>
    <property type="molecule type" value="Genomic_DNA"/>
</dbReference>
<reference evidence="4" key="1">
    <citation type="journal article" date="2019" name="Int. J. Syst. Evol. Microbiol.">
        <title>The Global Catalogue of Microorganisms (GCM) 10K type strain sequencing project: providing services to taxonomists for standard genome sequencing and annotation.</title>
        <authorList>
            <consortium name="The Broad Institute Genomics Platform"/>
            <consortium name="The Broad Institute Genome Sequencing Center for Infectious Disease"/>
            <person name="Wu L."/>
            <person name="Ma J."/>
        </authorList>
    </citation>
    <scope>NUCLEOTIDE SEQUENCE [LARGE SCALE GENOMIC DNA]</scope>
    <source>
        <strain evidence="4">CCUG 61484</strain>
    </source>
</reference>
<evidence type="ECO:0000313" key="4">
    <source>
        <dbReference type="Proteomes" id="UP001597010"/>
    </source>
</evidence>
<sequence>MISTAILTYINGVLNDEITSQTPVDGGDINAVYCIETKSAQYLLKLNSAKRFPDMFKYEAEGLEAIMQTATIKVPNVIAQADVNEDSFLLMEWIEAGVKNAAAIELLGQKLALLHRHQSKHFGFQSNNYIGSLNQSNKQHSSWSNFFIEERLEPLLKLAIENNKLQADDSRKFDVLFLKLSDLFDEEAPSLIHGDLWSGNYIIDKSGEPWLIDPAVYYGHREMDIAMSALFGGFGNGFYNAYNEAYPLAQGWQKRIDLWNLYPLLVHVNLFGGSYVLQLKQNLAKYI</sequence>
<dbReference type="PANTHER" id="PTHR12149:SF8">
    <property type="entry name" value="PROTEIN-RIBULOSAMINE 3-KINASE"/>
    <property type="match status" value="1"/>
</dbReference>
<dbReference type="RefSeq" id="WP_377114004.1">
    <property type="nucleotide sequence ID" value="NZ_JBHTHZ010000005.1"/>
</dbReference>
<organism evidence="3 4">
    <name type="scientific">Mucilaginibacter litoreus</name>
    <dbReference type="NCBI Taxonomy" id="1048221"/>
    <lineage>
        <taxon>Bacteria</taxon>
        <taxon>Pseudomonadati</taxon>
        <taxon>Bacteroidota</taxon>
        <taxon>Sphingobacteriia</taxon>
        <taxon>Sphingobacteriales</taxon>
        <taxon>Sphingobacteriaceae</taxon>
        <taxon>Mucilaginibacter</taxon>
    </lineage>
</organism>
<dbReference type="PIRSF" id="PIRSF006221">
    <property type="entry name" value="Ketosamine-3-kinase"/>
    <property type="match status" value="1"/>
</dbReference>
<dbReference type="Proteomes" id="UP001597010">
    <property type="component" value="Unassembled WGS sequence"/>
</dbReference>
<gene>
    <name evidence="3" type="ORF">ACFQZX_08990</name>
</gene>
<accession>A0ABW3AS57</accession>
<dbReference type="Gene3D" id="3.90.1200.10">
    <property type="match status" value="1"/>
</dbReference>
<keyword evidence="4" id="KW-1185">Reference proteome</keyword>
<dbReference type="SUPFAM" id="SSF56112">
    <property type="entry name" value="Protein kinase-like (PK-like)"/>
    <property type="match status" value="1"/>
</dbReference>
<comment type="similarity">
    <text evidence="1 2">Belongs to the fructosamine kinase family.</text>
</comment>
<evidence type="ECO:0000256" key="1">
    <source>
        <dbReference type="ARBA" id="ARBA00009460"/>
    </source>
</evidence>
<dbReference type="InterPro" id="IPR016477">
    <property type="entry name" value="Fructo-/Ketosamine-3-kinase"/>
</dbReference>
<evidence type="ECO:0000256" key="2">
    <source>
        <dbReference type="PIRNR" id="PIRNR006221"/>
    </source>
</evidence>
<dbReference type="GO" id="GO:0016301">
    <property type="term" value="F:kinase activity"/>
    <property type="evidence" value="ECO:0007669"/>
    <property type="project" value="UniProtKB-KW"/>
</dbReference>
<comment type="caution">
    <text evidence="3">The sequence shown here is derived from an EMBL/GenBank/DDBJ whole genome shotgun (WGS) entry which is preliminary data.</text>
</comment>
<dbReference type="InterPro" id="IPR011009">
    <property type="entry name" value="Kinase-like_dom_sf"/>
</dbReference>
<name>A0ABW3AS57_9SPHI</name>
<dbReference type="Gene3D" id="3.30.200.20">
    <property type="entry name" value="Phosphorylase Kinase, domain 1"/>
    <property type="match status" value="1"/>
</dbReference>
<proteinExistence type="inferred from homology"/>
<dbReference type="Pfam" id="PF03881">
    <property type="entry name" value="Fructosamin_kin"/>
    <property type="match status" value="1"/>
</dbReference>
<keyword evidence="2" id="KW-0808">Transferase</keyword>
<evidence type="ECO:0000313" key="3">
    <source>
        <dbReference type="EMBL" id="MFD0793752.1"/>
    </source>
</evidence>